<sequence>MAPPDWSQLHRDILQHISKTLNSEFYQIRFRSVCSSWRSSIPKNHHHHFNLPLKFPIPSDDDSNSNSNSNFHLSKRNVFLITPPPNQKQTLHPWLIKIGPDSKQQTHLWHPLSRDKKLPFHFHDVIDFNQHRVIHLGTEFVFGDLPSSLYRNNIEKIVVFDADTWHIGKGKVSYSVLLTIHVSGKLAICRCGDERWTVIPGMATPYDDVCVFNGRPFAVDSNGQTVAVGLDLSLEFVAEPVFGGNKKFLVESNGELLLVDKYMISVQHEGFLDDHGDGVGNYEIGFGRKRAVKFDVFRLDSMRKKWVEVRNLKDRVLVLGEGCAFSVLALDLGMKNGNCVIYKDEAFRHVHVTGLGVRVFCLDKHRISPLVDVPHYNKLFWPPPEWLKLRW</sequence>
<dbReference type="Proteomes" id="UP001177021">
    <property type="component" value="Unassembled WGS sequence"/>
</dbReference>
<evidence type="ECO:0000313" key="1">
    <source>
        <dbReference type="EMBL" id="CAJ2639138.1"/>
    </source>
</evidence>
<comment type="caution">
    <text evidence="1">The sequence shown here is derived from an EMBL/GenBank/DDBJ whole genome shotgun (WGS) entry which is preliminary data.</text>
</comment>
<evidence type="ECO:0000313" key="2">
    <source>
        <dbReference type="Proteomes" id="UP001177021"/>
    </source>
</evidence>
<keyword evidence="2" id="KW-1185">Reference proteome</keyword>
<protein>
    <submittedName>
        <fullName evidence="1">Uncharacterized protein</fullName>
    </submittedName>
</protein>
<gene>
    <name evidence="1" type="ORF">MILVUS5_LOCUS9216</name>
</gene>
<proteinExistence type="predicted"/>
<accession>A0ACB0J2J3</accession>
<reference evidence="1" key="1">
    <citation type="submission" date="2023-10" db="EMBL/GenBank/DDBJ databases">
        <authorList>
            <person name="Rodriguez Cubillos JULIANA M."/>
            <person name="De Vega J."/>
        </authorList>
    </citation>
    <scope>NUCLEOTIDE SEQUENCE</scope>
</reference>
<organism evidence="1 2">
    <name type="scientific">Trifolium pratense</name>
    <name type="common">Red clover</name>
    <dbReference type="NCBI Taxonomy" id="57577"/>
    <lineage>
        <taxon>Eukaryota</taxon>
        <taxon>Viridiplantae</taxon>
        <taxon>Streptophyta</taxon>
        <taxon>Embryophyta</taxon>
        <taxon>Tracheophyta</taxon>
        <taxon>Spermatophyta</taxon>
        <taxon>Magnoliopsida</taxon>
        <taxon>eudicotyledons</taxon>
        <taxon>Gunneridae</taxon>
        <taxon>Pentapetalae</taxon>
        <taxon>rosids</taxon>
        <taxon>fabids</taxon>
        <taxon>Fabales</taxon>
        <taxon>Fabaceae</taxon>
        <taxon>Papilionoideae</taxon>
        <taxon>50 kb inversion clade</taxon>
        <taxon>NPAAA clade</taxon>
        <taxon>Hologalegina</taxon>
        <taxon>IRL clade</taxon>
        <taxon>Trifolieae</taxon>
        <taxon>Trifolium</taxon>
    </lineage>
</organism>
<dbReference type="EMBL" id="CASHSV030000024">
    <property type="protein sequence ID" value="CAJ2639138.1"/>
    <property type="molecule type" value="Genomic_DNA"/>
</dbReference>
<name>A0ACB0J2J3_TRIPR</name>